<dbReference type="EMBL" id="KI669576">
    <property type="protein sequence ID" value="ETN12936.1"/>
    <property type="molecule type" value="Genomic_DNA"/>
</dbReference>
<evidence type="ECO:0000256" key="1">
    <source>
        <dbReference type="SAM" id="MobiDB-lite"/>
    </source>
</evidence>
<feature type="compositionally biased region" description="Basic and acidic residues" evidence="1">
    <location>
        <begin position="123"/>
        <end position="132"/>
    </location>
</feature>
<dbReference type="InterPro" id="IPR049203">
    <property type="entry name" value="DUF6818"/>
</dbReference>
<organism evidence="3 4">
    <name type="scientific">Phytophthora nicotianae (strain INRA-310)</name>
    <name type="common">Phytophthora parasitica</name>
    <dbReference type="NCBI Taxonomy" id="761204"/>
    <lineage>
        <taxon>Eukaryota</taxon>
        <taxon>Sar</taxon>
        <taxon>Stramenopiles</taxon>
        <taxon>Oomycota</taxon>
        <taxon>Peronosporomycetes</taxon>
        <taxon>Peronosporales</taxon>
        <taxon>Peronosporaceae</taxon>
        <taxon>Phytophthora</taxon>
    </lineage>
</organism>
<name>W2QJ61_PHYN3</name>
<dbReference type="AlphaFoldDB" id="W2QJ61"/>
<evidence type="ECO:0000313" key="4">
    <source>
        <dbReference type="Proteomes" id="UP000018817"/>
    </source>
</evidence>
<evidence type="ECO:0000259" key="2">
    <source>
        <dbReference type="Pfam" id="PF20681"/>
    </source>
</evidence>
<feature type="region of interest" description="Disordered" evidence="1">
    <location>
        <begin position="100"/>
        <end position="152"/>
    </location>
</feature>
<accession>W2QJ61</accession>
<reference evidence="4" key="1">
    <citation type="submission" date="2011-12" db="EMBL/GenBank/DDBJ databases">
        <authorList>
            <consortium name="The Broad Institute Genome Sequencing Platform"/>
            <person name="Russ C."/>
            <person name="Tyler B."/>
            <person name="Panabieres F."/>
            <person name="Shan W."/>
            <person name="Tripathy S."/>
            <person name="Grunwald N."/>
            <person name="Machado M."/>
            <person name="Young S.K."/>
            <person name="Zeng Q."/>
            <person name="Gargeya S."/>
            <person name="Fitzgerald M."/>
            <person name="Haas B."/>
            <person name="Abouelleil A."/>
            <person name="Alvarado L."/>
            <person name="Arachchi H.M."/>
            <person name="Berlin A."/>
            <person name="Chapman S.B."/>
            <person name="Gearin G."/>
            <person name="Goldberg J."/>
            <person name="Griggs A."/>
            <person name="Gujja S."/>
            <person name="Hansen M."/>
            <person name="Heiman D."/>
            <person name="Howarth C."/>
            <person name="Larimer J."/>
            <person name="Lui A."/>
            <person name="MacDonald P.J.P."/>
            <person name="McCowen C."/>
            <person name="Montmayeur A."/>
            <person name="Murphy C."/>
            <person name="Neiman D."/>
            <person name="Pearson M."/>
            <person name="Priest M."/>
            <person name="Roberts A."/>
            <person name="Saif S."/>
            <person name="Shea T."/>
            <person name="Sisk P."/>
            <person name="Stolte C."/>
            <person name="Sykes S."/>
            <person name="Wortman J."/>
            <person name="Nusbaum C."/>
            <person name="Birren B."/>
        </authorList>
    </citation>
    <scope>NUCLEOTIDE SEQUENCE [LARGE SCALE GENOMIC DNA]</scope>
    <source>
        <strain evidence="4">INRA-310</strain>
    </source>
</reference>
<dbReference type="Proteomes" id="UP000018817">
    <property type="component" value="Unassembled WGS sequence"/>
</dbReference>
<evidence type="ECO:0000313" key="3">
    <source>
        <dbReference type="EMBL" id="ETN12936.1"/>
    </source>
</evidence>
<dbReference type="GeneID" id="20178702"/>
<dbReference type="Pfam" id="PF20681">
    <property type="entry name" value="DUF6818"/>
    <property type="match status" value="1"/>
</dbReference>
<dbReference type="RefSeq" id="XP_008901940.1">
    <property type="nucleotide sequence ID" value="XM_008903692.1"/>
</dbReference>
<protein>
    <recommendedName>
        <fullName evidence="2">DUF6818 domain-containing protein</fullName>
    </recommendedName>
</protein>
<sequence length="241" mass="27050">MPKTQGSRNYSLDEQRHLLTTIAERLLLSKSDWIAVASIYNTTKDESWKDRTAASLKRKFTGIYAAAKQHSTSSVAEQGGQSGLGQMALELKRSMNCRARHPHNADARGPTRRLPPPAADQPRSGDHHRPEHAAPTTSAVQMEPAVQDDTPVDAESPVATLSLRVTAANDGVSLTGEQGHTHCDVVQLFLWFQRRDEQQLQRWSEFQHQLRADLSETGRRHQELLARITKLHDALHEQHPR</sequence>
<dbReference type="VEuPathDB" id="FungiDB:PPTG_08944"/>
<proteinExistence type="predicted"/>
<gene>
    <name evidence="3" type="ORF">PPTG_08944</name>
</gene>
<dbReference type="OrthoDB" id="10268958at2759"/>
<feature type="domain" description="DUF6818" evidence="2">
    <location>
        <begin position="28"/>
        <end position="78"/>
    </location>
</feature>
<reference evidence="3 4" key="2">
    <citation type="submission" date="2013-11" db="EMBL/GenBank/DDBJ databases">
        <title>The Genome Sequence of Phytophthora parasitica INRA-310.</title>
        <authorList>
            <consortium name="The Broad Institute Genomics Platform"/>
            <person name="Russ C."/>
            <person name="Tyler B."/>
            <person name="Panabieres F."/>
            <person name="Shan W."/>
            <person name="Tripathy S."/>
            <person name="Grunwald N."/>
            <person name="Machado M."/>
            <person name="Johnson C.S."/>
            <person name="Arredondo F."/>
            <person name="Hong C."/>
            <person name="Coffey M."/>
            <person name="Young S.K."/>
            <person name="Zeng Q."/>
            <person name="Gargeya S."/>
            <person name="Fitzgerald M."/>
            <person name="Abouelleil A."/>
            <person name="Alvarado L."/>
            <person name="Chapman S.B."/>
            <person name="Gainer-Dewar J."/>
            <person name="Goldberg J."/>
            <person name="Griggs A."/>
            <person name="Gujja S."/>
            <person name="Hansen M."/>
            <person name="Howarth C."/>
            <person name="Imamovic A."/>
            <person name="Ireland A."/>
            <person name="Larimer J."/>
            <person name="McCowan C."/>
            <person name="Murphy C."/>
            <person name="Pearson M."/>
            <person name="Poon T.W."/>
            <person name="Priest M."/>
            <person name="Roberts A."/>
            <person name="Saif S."/>
            <person name="Shea T."/>
            <person name="Sykes S."/>
            <person name="Wortman J."/>
            <person name="Nusbaum C."/>
            <person name="Birren B."/>
        </authorList>
    </citation>
    <scope>NUCLEOTIDE SEQUENCE [LARGE SCALE GENOMIC DNA]</scope>
    <source>
        <strain evidence="3 4">INRA-310</strain>
    </source>
</reference>